<evidence type="ECO:0000313" key="1">
    <source>
        <dbReference type="EMBL" id="MBV7392005.1"/>
    </source>
</evidence>
<gene>
    <name evidence="1" type="ORF">KUA55_15090</name>
</gene>
<name>A0ABS6TGI0_9ENTE</name>
<reference evidence="1 2" key="1">
    <citation type="submission" date="2021-06" db="EMBL/GenBank/DDBJ databases">
        <title>Enterococcus alishanensis sp. nov., a novel lactic acid bacterium isolated from fresh coffee beans.</title>
        <authorList>
            <person name="Chen Y.-S."/>
        </authorList>
    </citation>
    <scope>NUCLEOTIDE SEQUENCE [LARGE SCALE GENOMIC DNA]</scope>
    <source>
        <strain evidence="1 2">ALS3</strain>
    </source>
</reference>
<dbReference type="EMBL" id="JAHUZB010000007">
    <property type="protein sequence ID" value="MBV7392005.1"/>
    <property type="molecule type" value="Genomic_DNA"/>
</dbReference>
<dbReference type="RefSeq" id="WP_218327218.1">
    <property type="nucleotide sequence ID" value="NZ_JAHUZB010000007.1"/>
</dbReference>
<proteinExistence type="predicted"/>
<sequence>MTEQRKSLYFIEETERIEGAYVEINTLYVIDNESKAKEIYQTLLTQEKKFLGLLLSEYVVEADDHFFNRILKAWRDLPAEFYRRMKVITYQAVLEYQPI</sequence>
<evidence type="ECO:0008006" key="3">
    <source>
        <dbReference type="Google" id="ProtNLM"/>
    </source>
</evidence>
<dbReference type="Proteomes" id="UP000774130">
    <property type="component" value="Unassembled WGS sequence"/>
</dbReference>
<comment type="caution">
    <text evidence="1">The sequence shown here is derived from an EMBL/GenBank/DDBJ whole genome shotgun (WGS) entry which is preliminary data.</text>
</comment>
<protein>
    <recommendedName>
        <fullName evidence="3">Phenylalanyl-tRNA synthetase subunit alpha</fullName>
    </recommendedName>
</protein>
<keyword evidence="2" id="KW-1185">Reference proteome</keyword>
<evidence type="ECO:0000313" key="2">
    <source>
        <dbReference type="Proteomes" id="UP000774130"/>
    </source>
</evidence>
<organism evidence="1 2">
    <name type="scientific">Enterococcus alishanensis</name>
    <dbReference type="NCBI Taxonomy" id="1303817"/>
    <lineage>
        <taxon>Bacteria</taxon>
        <taxon>Bacillati</taxon>
        <taxon>Bacillota</taxon>
        <taxon>Bacilli</taxon>
        <taxon>Lactobacillales</taxon>
        <taxon>Enterococcaceae</taxon>
        <taxon>Enterococcus</taxon>
    </lineage>
</organism>
<accession>A0ABS6TGI0</accession>